<reference evidence="1" key="1">
    <citation type="submission" date="2020-05" db="EMBL/GenBank/DDBJ databases">
        <title>Mycena genomes resolve the evolution of fungal bioluminescence.</title>
        <authorList>
            <person name="Tsai I.J."/>
        </authorList>
    </citation>
    <scope>NUCLEOTIDE SEQUENCE</scope>
    <source>
        <strain evidence="1">160909Yilan</strain>
    </source>
</reference>
<dbReference type="EMBL" id="JACAZH010000009">
    <property type="protein sequence ID" value="KAF7358980.1"/>
    <property type="molecule type" value="Genomic_DNA"/>
</dbReference>
<keyword evidence="2" id="KW-1185">Reference proteome</keyword>
<protein>
    <submittedName>
        <fullName evidence="1">Uncharacterized protein</fullName>
    </submittedName>
</protein>
<evidence type="ECO:0000313" key="1">
    <source>
        <dbReference type="EMBL" id="KAF7358980.1"/>
    </source>
</evidence>
<dbReference type="Proteomes" id="UP000623467">
    <property type="component" value="Unassembled WGS sequence"/>
</dbReference>
<name>A0A8H6YDB0_9AGAR</name>
<organism evidence="1 2">
    <name type="scientific">Mycena sanguinolenta</name>
    <dbReference type="NCBI Taxonomy" id="230812"/>
    <lineage>
        <taxon>Eukaryota</taxon>
        <taxon>Fungi</taxon>
        <taxon>Dikarya</taxon>
        <taxon>Basidiomycota</taxon>
        <taxon>Agaricomycotina</taxon>
        <taxon>Agaricomycetes</taxon>
        <taxon>Agaricomycetidae</taxon>
        <taxon>Agaricales</taxon>
        <taxon>Marasmiineae</taxon>
        <taxon>Mycenaceae</taxon>
        <taxon>Mycena</taxon>
    </lineage>
</organism>
<dbReference type="AlphaFoldDB" id="A0A8H6YDB0"/>
<comment type="caution">
    <text evidence="1">The sequence shown here is derived from an EMBL/GenBank/DDBJ whole genome shotgun (WGS) entry which is preliminary data.</text>
</comment>
<dbReference type="OrthoDB" id="2864564at2759"/>
<gene>
    <name evidence="1" type="ORF">MSAN_01238400</name>
</gene>
<accession>A0A8H6YDB0</accession>
<evidence type="ECO:0000313" key="2">
    <source>
        <dbReference type="Proteomes" id="UP000623467"/>
    </source>
</evidence>
<sequence length="99" mass="11288">MNGQFLLLGGVEIKRTIRRLRFWASGDVAPLVKKECTVSPWNITFVERDQFVPCDDGNILLHAFSELLPRFTHVGKLNFDVVKFKQLSVDAIVFLPNLT</sequence>
<proteinExistence type="predicted"/>